<dbReference type="Gene3D" id="1.20.120.330">
    <property type="entry name" value="Nucleotidyltransferases domain 2"/>
    <property type="match status" value="1"/>
</dbReference>
<dbReference type="Pfam" id="PF08780">
    <property type="entry name" value="NTase_sub_bind"/>
    <property type="match status" value="1"/>
</dbReference>
<evidence type="ECO:0000313" key="1">
    <source>
        <dbReference type="EMBL" id="NYT26894.1"/>
    </source>
</evidence>
<keyword evidence="1" id="KW-0808">Transferase</keyword>
<dbReference type="GO" id="GO:0016740">
    <property type="term" value="F:transferase activity"/>
    <property type="evidence" value="ECO:0007669"/>
    <property type="project" value="UniProtKB-KW"/>
</dbReference>
<proteinExistence type="predicted"/>
<organism evidence="1 2">
    <name type="scientific">Candidatus Thiodubiliella endoseptemdiera</name>
    <dbReference type="NCBI Taxonomy" id="2738886"/>
    <lineage>
        <taxon>Bacteria</taxon>
        <taxon>Pseudomonadati</taxon>
        <taxon>Pseudomonadota</taxon>
        <taxon>Gammaproteobacteria</taxon>
        <taxon>Candidatus Pseudothioglobaceae</taxon>
        <taxon>Candidatus Thiodubiliella</taxon>
    </lineage>
</organism>
<dbReference type="AlphaFoldDB" id="A0A853EZB5"/>
<name>A0A853EZB5_9GAMM</name>
<comment type="caution">
    <text evidence="1">The sequence shown here is derived from an EMBL/GenBank/DDBJ whole genome shotgun (WGS) entry which is preliminary data.</text>
</comment>
<evidence type="ECO:0000313" key="2">
    <source>
        <dbReference type="Proteomes" id="UP000568751"/>
    </source>
</evidence>
<sequence length="143" mass="16761">MENNNIRWIQRLSNFKKAFKQLELGVEQATDRALSNLEKEGLIQRFEYNQELSWQVIKDFYEYLGNTDIQGSRDAFQLAVRRGLVSSDCGAMLTESIKSRNQTAYTYNEETAEEIFHDIIDSYYQAFNSLKAALENEQKQRKL</sequence>
<dbReference type="EMBL" id="JACCHT010000001">
    <property type="protein sequence ID" value="NYT26894.1"/>
    <property type="molecule type" value="Genomic_DNA"/>
</dbReference>
<dbReference type="Proteomes" id="UP000568751">
    <property type="component" value="Unassembled WGS sequence"/>
</dbReference>
<gene>
    <name evidence="1" type="ORF">H0A76_02645</name>
</gene>
<dbReference type="SUPFAM" id="SSF81593">
    <property type="entry name" value="Nucleotidyltransferase substrate binding subunit/domain"/>
    <property type="match status" value="1"/>
</dbReference>
<reference evidence="1 2" key="1">
    <citation type="submission" date="2020-05" db="EMBL/GenBank/DDBJ databases">
        <title>Horizontal transmission and recombination maintain forever young bacterial symbiont genomes.</title>
        <authorList>
            <person name="Russell S.L."/>
            <person name="Pepper-Tunick E."/>
            <person name="Svedberg J."/>
            <person name="Byrne A."/>
            <person name="Ruelas Castillo J."/>
            <person name="Vollmers C."/>
            <person name="Beinart R.A."/>
            <person name="Corbett-Detig R."/>
        </authorList>
    </citation>
    <scope>NUCLEOTIDE SEQUENCE [LARGE SCALE GENOMIC DNA]</scope>
    <source>
        <strain evidence="1">455</strain>
    </source>
</reference>
<dbReference type="InterPro" id="IPR010235">
    <property type="entry name" value="HepT"/>
</dbReference>
<protein>
    <submittedName>
        <fullName evidence="1">Nucleotidyltransferase substrate binding protein</fullName>
    </submittedName>
</protein>
<dbReference type="NCBIfam" id="TIGR01987">
    <property type="entry name" value="HI0074"/>
    <property type="match status" value="1"/>
</dbReference>
<accession>A0A853EZB5</accession>